<evidence type="ECO:0000313" key="3">
    <source>
        <dbReference type="Proteomes" id="UP001596233"/>
    </source>
</evidence>
<accession>A0ABW1V1X1</accession>
<dbReference type="EMBL" id="JBHSTE010000002">
    <property type="protein sequence ID" value="MFC6332458.1"/>
    <property type="molecule type" value="Genomic_DNA"/>
</dbReference>
<proteinExistence type="predicted"/>
<feature type="transmembrane region" description="Helical" evidence="1">
    <location>
        <begin position="18"/>
        <end position="38"/>
    </location>
</feature>
<organism evidence="2 3">
    <name type="scientific">Paenibacillus septentrionalis</name>
    <dbReference type="NCBI Taxonomy" id="429342"/>
    <lineage>
        <taxon>Bacteria</taxon>
        <taxon>Bacillati</taxon>
        <taxon>Bacillota</taxon>
        <taxon>Bacilli</taxon>
        <taxon>Bacillales</taxon>
        <taxon>Paenibacillaceae</taxon>
        <taxon>Paenibacillus</taxon>
    </lineage>
</organism>
<reference evidence="3" key="1">
    <citation type="journal article" date="2019" name="Int. J. Syst. Evol. Microbiol.">
        <title>The Global Catalogue of Microorganisms (GCM) 10K type strain sequencing project: providing services to taxonomists for standard genome sequencing and annotation.</title>
        <authorList>
            <consortium name="The Broad Institute Genomics Platform"/>
            <consortium name="The Broad Institute Genome Sequencing Center for Infectious Disease"/>
            <person name="Wu L."/>
            <person name="Ma J."/>
        </authorList>
    </citation>
    <scope>NUCLEOTIDE SEQUENCE [LARGE SCALE GENOMIC DNA]</scope>
    <source>
        <strain evidence="3">PCU 280</strain>
    </source>
</reference>
<gene>
    <name evidence="2" type="ORF">ACFP56_07455</name>
</gene>
<keyword evidence="1" id="KW-0472">Membrane</keyword>
<dbReference type="RefSeq" id="WP_379232843.1">
    <property type="nucleotide sequence ID" value="NZ_JBHSTE010000002.1"/>
</dbReference>
<comment type="caution">
    <text evidence="2">The sequence shown here is derived from an EMBL/GenBank/DDBJ whole genome shotgun (WGS) entry which is preliminary data.</text>
</comment>
<sequence length="211" mass="23579">MTEQVKGKLEPEQGKKPIALAVVLVMLVASLIFVVLFASKSIGYQQEIQIATGKEIVEHFKALDKKLGYADLSIAALSTRAGSWNEDAALLSLQASYLLEDIDYHLAELFHIGAAIDNEAFANVDGQSASQDEIKKQQQLLESFSRTDLPADRLEEQLQAAQQQLQQLHSIVQQFNFRLEGNRNAMIRLSSGFDWIELAKQMDDIIFNEAQ</sequence>
<evidence type="ECO:0000256" key="1">
    <source>
        <dbReference type="SAM" id="Phobius"/>
    </source>
</evidence>
<keyword evidence="1" id="KW-0812">Transmembrane</keyword>
<keyword evidence="1" id="KW-1133">Transmembrane helix</keyword>
<protein>
    <submittedName>
        <fullName evidence="2">Uncharacterized protein</fullName>
    </submittedName>
</protein>
<dbReference type="Proteomes" id="UP001596233">
    <property type="component" value="Unassembled WGS sequence"/>
</dbReference>
<evidence type="ECO:0000313" key="2">
    <source>
        <dbReference type="EMBL" id="MFC6332458.1"/>
    </source>
</evidence>
<keyword evidence="3" id="KW-1185">Reference proteome</keyword>
<name>A0ABW1V1X1_9BACL</name>